<organism evidence="4 5">
    <name type="scientific">Prunus dulcis</name>
    <name type="common">Almond</name>
    <name type="synonym">Amygdalus dulcis</name>
    <dbReference type="NCBI Taxonomy" id="3755"/>
    <lineage>
        <taxon>Eukaryota</taxon>
        <taxon>Viridiplantae</taxon>
        <taxon>Streptophyta</taxon>
        <taxon>Embryophyta</taxon>
        <taxon>Tracheophyta</taxon>
        <taxon>Spermatophyta</taxon>
        <taxon>Magnoliopsida</taxon>
        <taxon>eudicotyledons</taxon>
        <taxon>Gunneridae</taxon>
        <taxon>Pentapetalae</taxon>
        <taxon>rosids</taxon>
        <taxon>fabids</taxon>
        <taxon>Rosales</taxon>
        <taxon>Rosaceae</taxon>
        <taxon>Amygdaloideae</taxon>
        <taxon>Amygdaleae</taxon>
        <taxon>Prunus</taxon>
    </lineage>
</organism>
<dbReference type="Pfam" id="PF00560">
    <property type="entry name" value="LRR_1"/>
    <property type="match status" value="1"/>
</dbReference>
<evidence type="ECO:0000313" key="4">
    <source>
        <dbReference type="EMBL" id="KAI5331358.1"/>
    </source>
</evidence>
<dbReference type="SUPFAM" id="SSF52058">
    <property type="entry name" value="L domain-like"/>
    <property type="match status" value="1"/>
</dbReference>
<evidence type="ECO:0000256" key="3">
    <source>
        <dbReference type="ARBA" id="ARBA00023180"/>
    </source>
</evidence>
<dbReference type="EMBL" id="JAJFAZ020000004">
    <property type="protein sequence ID" value="KAI5331358.1"/>
    <property type="molecule type" value="Genomic_DNA"/>
</dbReference>
<name>A0AAD4Z498_PRUDU</name>
<dbReference type="InterPro" id="IPR001611">
    <property type="entry name" value="Leu-rich_rpt"/>
</dbReference>
<dbReference type="Proteomes" id="UP001054821">
    <property type="component" value="Chromosome 4"/>
</dbReference>
<dbReference type="PANTHER" id="PTHR48056">
    <property type="entry name" value="LRR RECEPTOR-LIKE SERINE/THREONINE-PROTEIN KINASE-RELATED"/>
    <property type="match status" value="1"/>
</dbReference>
<dbReference type="Gene3D" id="3.80.10.10">
    <property type="entry name" value="Ribonuclease Inhibitor"/>
    <property type="match status" value="1"/>
</dbReference>
<dbReference type="PANTHER" id="PTHR48056:SF73">
    <property type="entry name" value="LRR RECEPTOR-LIKE SERINE_THREONINE-PROTEIN KINASE EFR"/>
    <property type="match status" value="1"/>
</dbReference>
<dbReference type="InterPro" id="IPR050647">
    <property type="entry name" value="Plant_LRR-RLKs"/>
</dbReference>
<reference evidence="4 5" key="1">
    <citation type="journal article" date="2022" name="G3 (Bethesda)">
        <title>Whole-genome sequence and methylome profiling of the almond [Prunus dulcis (Mill.) D.A. Webb] cultivar 'Nonpareil'.</title>
        <authorList>
            <person name="D'Amico-Willman K.M."/>
            <person name="Ouma W.Z."/>
            <person name="Meulia T."/>
            <person name="Sideli G.M."/>
            <person name="Gradziel T.M."/>
            <person name="Fresnedo-Ramirez J."/>
        </authorList>
    </citation>
    <scope>NUCLEOTIDE SEQUENCE [LARGE SCALE GENOMIC DNA]</scope>
    <source>
        <strain evidence="4">Clone GOH B32 T37-40</strain>
    </source>
</reference>
<keyword evidence="2" id="KW-0677">Repeat</keyword>
<keyword evidence="5" id="KW-1185">Reference proteome</keyword>
<evidence type="ECO:0000256" key="2">
    <source>
        <dbReference type="ARBA" id="ARBA00022737"/>
    </source>
</evidence>
<evidence type="ECO:0000256" key="1">
    <source>
        <dbReference type="ARBA" id="ARBA00022614"/>
    </source>
</evidence>
<dbReference type="GO" id="GO:0033612">
    <property type="term" value="F:receptor serine/threonine kinase binding"/>
    <property type="evidence" value="ECO:0007669"/>
    <property type="project" value="TreeGrafter"/>
</dbReference>
<comment type="caution">
    <text evidence="4">The sequence shown here is derived from an EMBL/GenBank/DDBJ whole genome shotgun (WGS) entry which is preliminary data.</text>
</comment>
<dbReference type="InterPro" id="IPR032675">
    <property type="entry name" value="LRR_dom_sf"/>
</dbReference>
<dbReference type="AlphaFoldDB" id="A0AAD4Z498"/>
<accession>A0AAD4Z498</accession>
<sequence length="149" mass="16389">MSSSIVLALYENDFIGNLPDNICEHLPSIQRLGLGEIPDEIGDLHNLQGLALHVNNLNGVIPSRIFNLSMIKFISLFSNQLSGSLPADIGTGVPDLQQLLVGDNKLSGTIPTNSFFGFIPMTLRAFTNLQWLNLQWNNLTIDASIPRFN</sequence>
<protein>
    <submittedName>
        <fullName evidence="4">Uncharacterized protein</fullName>
    </submittedName>
</protein>
<evidence type="ECO:0000313" key="5">
    <source>
        <dbReference type="Proteomes" id="UP001054821"/>
    </source>
</evidence>
<gene>
    <name evidence="4" type="ORF">L3X38_021484</name>
</gene>
<proteinExistence type="predicted"/>
<keyword evidence="1" id="KW-0433">Leucine-rich repeat</keyword>
<keyword evidence="3" id="KW-0325">Glycoprotein</keyword>